<feature type="domain" description="BRCT" evidence="6">
    <location>
        <begin position="771"/>
        <end position="832"/>
    </location>
</feature>
<dbReference type="Proteomes" id="UP000050795">
    <property type="component" value="Unassembled WGS sequence"/>
</dbReference>
<evidence type="ECO:0000313" key="8">
    <source>
        <dbReference type="WBParaSite" id="TREG1_13490.1"/>
    </source>
</evidence>
<feature type="compositionally biased region" description="Polar residues" evidence="4">
    <location>
        <begin position="617"/>
        <end position="636"/>
    </location>
</feature>
<protein>
    <recommendedName>
        <fullName evidence="9">FHA domain-containing protein</fullName>
    </recommendedName>
</protein>
<evidence type="ECO:0000259" key="5">
    <source>
        <dbReference type="PROSITE" id="PS50006"/>
    </source>
</evidence>
<reference evidence="8" key="2">
    <citation type="submission" date="2023-11" db="UniProtKB">
        <authorList>
            <consortium name="WormBaseParasite"/>
        </authorList>
    </citation>
    <scope>IDENTIFICATION</scope>
</reference>
<keyword evidence="7" id="KW-1185">Reference proteome</keyword>
<keyword evidence="2" id="KW-0158">Chromosome</keyword>
<evidence type="ECO:0008006" key="9">
    <source>
        <dbReference type="Google" id="ProtNLM"/>
    </source>
</evidence>
<feature type="region of interest" description="Disordered" evidence="4">
    <location>
        <begin position="162"/>
        <end position="181"/>
    </location>
</feature>
<comment type="subcellular location">
    <subcellularLocation>
        <location evidence="1">Chromosome</location>
    </subcellularLocation>
</comment>
<dbReference type="InterPro" id="IPR000253">
    <property type="entry name" value="FHA_dom"/>
</dbReference>
<dbReference type="InterPro" id="IPR008984">
    <property type="entry name" value="SMAD_FHA_dom_sf"/>
</dbReference>
<dbReference type="Gene3D" id="3.40.50.10190">
    <property type="entry name" value="BRCT domain"/>
    <property type="match status" value="1"/>
</dbReference>
<organism evidence="7 8">
    <name type="scientific">Trichobilharzia regenti</name>
    <name type="common">Nasal bird schistosome</name>
    <dbReference type="NCBI Taxonomy" id="157069"/>
    <lineage>
        <taxon>Eukaryota</taxon>
        <taxon>Metazoa</taxon>
        <taxon>Spiralia</taxon>
        <taxon>Lophotrochozoa</taxon>
        <taxon>Platyhelminthes</taxon>
        <taxon>Trematoda</taxon>
        <taxon>Digenea</taxon>
        <taxon>Strigeidida</taxon>
        <taxon>Schistosomatoidea</taxon>
        <taxon>Schistosomatidae</taxon>
        <taxon>Trichobilharzia</taxon>
    </lineage>
</organism>
<reference evidence="7" key="1">
    <citation type="submission" date="2022-06" db="EMBL/GenBank/DDBJ databases">
        <authorList>
            <person name="Berger JAMES D."/>
            <person name="Berger JAMES D."/>
        </authorList>
    </citation>
    <scope>NUCLEOTIDE SEQUENCE [LARGE SCALE GENOMIC DNA]</scope>
</reference>
<dbReference type="InterPro" id="IPR050923">
    <property type="entry name" value="Cell_Proc_Reg/RNA_Proc"/>
</dbReference>
<dbReference type="CDD" id="cd00060">
    <property type="entry name" value="FHA"/>
    <property type="match status" value="1"/>
</dbReference>
<evidence type="ECO:0000256" key="3">
    <source>
        <dbReference type="ARBA" id="ARBA00023306"/>
    </source>
</evidence>
<proteinExistence type="predicted"/>
<dbReference type="SUPFAM" id="SSF49879">
    <property type="entry name" value="SMAD/FHA domain"/>
    <property type="match status" value="1"/>
</dbReference>
<dbReference type="CDD" id="cd17744">
    <property type="entry name" value="BRCT_MDC1_rpt1"/>
    <property type="match status" value="1"/>
</dbReference>
<dbReference type="WBParaSite" id="TREG1_13490.1">
    <property type="protein sequence ID" value="TREG1_13490.1"/>
    <property type="gene ID" value="TREG1_13490"/>
</dbReference>
<accession>A0AA85J772</accession>
<dbReference type="SMART" id="SM00240">
    <property type="entry name" value="FHA"/>
    <property type="match status" value="1"/>
</dbReference>
<name>A0AA85J772_TRIRE</name>
<dbReference type="Pfam" id="PF00498">
    <property type="entry name" value="FHA"/>
    <property type="match status" value="1"/>
</dbReference>
<dbReference type="PROSITE" id="PS50006">
    <property type="entry name" value="FHA_DOMAIN"/>
    <property type="match status" value="1"/>
</dbReference>
<evidence type="ECO:0000259" key="6">
    <source>
        <dbReference type="PROSITE" id="PS50172"/>
    </source>
</evidence>
<evidence type="ECO:0000256" key="2">
    <source>
        <dbReference type="ARBA" id="ARBA00022454"/>
    </source>
</evidence>
<dbReference type="Gene3D" id="2.60.200.20">
    <property type="match status" value="1"/>
</dbReference>
<dbReference type="AlphaFoldDB" id="A0AA85J772"/>
<dbReference type="PROSITE" id="PS50172">
    <property type="entry name" value="BRCT"/>
    <property type="match status" value="1"/>
</dbReference>
<evidence type="ECO:0000313" key="7">
    <source>
        <dbReference type="Proteomes" id="UP000050795"/>
    </source>
</evidence>
<evidence type="ECO:0000256" key="4">
    <source>
        <dbReference type="SAM" id="MobiDB-lite"/>
    </source>
</evidence>
<dbReference type="SUPFAM" id="SSF52113">
    <property type="entry name" value="BRCT domain"/>
    <property type="match status" value="1"/>
</dbReference>
<evidence type="ECO:0000256" key="1">
    <source>
        <dbReference type="ARBA" id="ARBA00004286"/>
    </source>
</evidence>
<dbReference type="GO" id="GO:0005694">
    <property type="term" value="C:chromosome"/>
    <property type="evidence" value="ECO:0007669"/>
    <property type="project" value="UniProtKB-SubCell"/>
</dbReference>
<keyword evidence="3" id="KW-0131">Cell cycle</keyword>
<dbReference type="InterPro" id="IPR036420">
    <property type="entry name" value="BRCT_dom_sf"/>
</dbReference>
<feature type="region of interest" description="Disordered" evidence="4">
    <location>
        <begin position="608"/>
        <end position="636"/>
    </location>
</feature>
<sequence length="850" mass="95237">MRWVVRLLITYIEGAEFEVFSAELWEILICLMEEFCSTQPTANANNSAFNKPVSEVPVLCVHSVGEKINEFPLVKKYVTVGRDPKCDIHINSSTISRNHATLELDENGICTITDLDSLNGTKRNDLRLKSRTSYELRNGDSVHFGEVNCTLQFRQRSILNSPGENVQSKKYNERDSDTGPDALVKSSISSERVLDMETDSSVLSENLLSEVVMDVGEVPCDLLPNSNYFILRPPYSSNSTNLESEENKFHKDYCTGSPPLLRPKLEADISEVHQGRRERDAPPNNEEIHPDLKVNLSIKSNTSQTTVALSTKSSENRHLSYDTTLATPMSLLNKQSSTPCGYSRTNLVLARDSDPGSIVQSLHNDSTVHSSACTVAEESVSSIQESDLIRTVSDKSIFEEDESQKHASIFPDMLNENDEPKVDSICKSFVVQLVNETEKNIANMISRKSQALDTNFSEKCGSEDIMVKPEVMSSEECRSNVLRDRSFEKHSYSNNHDSKDGKLAHSSFEECKNEKICDDITQTVHIPCDNVLCNVSGVNSATTESYQKSDIATDHLSLTPFFDLTPNSLDREISMRVSVSVCKLQETQVDEFKTVKNCSLTTDSAFQNEPCGESRKSITTSNRQSPKNLSNSDSTESVCIKPKVGRKRRACPYNGTEVLIEEEAVGNIRRKSETAKRISSPVKSLRRSSRLSCLRKNEFETRVKVDAIPEESCNSAVADTDAEKYEKIEEKVLEVSVINLSDTSLKTKPDVTKCVYLLFSGVESSVYTSTLRKLGACETSDATLADYVITDDIKRTLKILYSRARGIPIISVDWLKACKRCRKDFNPDPLDFIYIMMPNLKFIYCRVNNH</sequence>
<dbReference type="SMART" id="SM00292">
    <property type="entry name" value="BRCT"/>
    <property type="match status" value="1"/>
</dbReference>
<feature type="domain" description="FHA" evidence="5">
    <location>
        <begin position="78"/>
        <end position="128"/>
    </location>
</feature>
<dbReference type="InterPro" id="IPR001357">
    <property type="entry name" value="BRCT_dom"/>
</dbReference>
<dbReference type="PANTHER" id="PTHR23308">
    <property type="entry name" value="NUCLEAR INHIBITOR OF PROTEIN PHOSPHATASE-1"/>
    <property type="match status" value="1"/>
</dbReference>